<comment type="caution">
    <text evidence="1">The sequence shown here is derived from an EMBL/GenBank/DDBJ whole genome shotgun (WGS) entry which is preliminary data.</text>
</comment>
<sequence length="350" mass="40271">MEETTLTKTKYLHRFLADADIRLVRFGFLQALVREGRLWPRRQEAEHETFWCHWRQESLSALVAADDLCVGRDNEIHLRAKGGLFIVSVSHCWEAQQHPDPWGFQLKSLVSRLDAEFGTIHNRIGGHYEILLFVDFICLPQYLRTEPEQECFKCAMNSMHLLYAHEALSVRRLEELTPESMKRFHPSTIDIYSDDTKRLGPQPFEQLILNTTPYEQRGWCVAETQWMATHHMDKYAPMIPERFREREKIFTLAALSIKKVWKAATSAPGGLLQLQAFAMTPDRSCWGDGTVTALREFQACRSLRELTLRLSGNGITAKAAKELVAYLSRCDRLASLDLILVGETLNHGPR</sequence>
<dbReference type="SUPFAM" id="SSF52047">
    <property type="entry name" value="RNI-like"/>
    <property type="match status" value="1"/>
</dbReference>
<dbReference type="Proteomes" id="UP000186817">
    <property type="component" value="Unassembled WGS sequence"/>
</dbReference>
<gene>
    <name evidence="1" type="ORF">AK812_SmicGene16944</name>
</gene>
<dbReference type="OrthoDB" id="414582at2759"/>
<proteinExistence type="predicted"/>
<dbReference type="EMBL" id="LSRX01000329">
    <property type="protein sequence ID" value="OLQ00392.1"/>
    <property type="molecule type" value="Genomic_DNA"/>
</dbReference>
<evidence type="ECO:0000313" key="1">
    <source>
        <dbReference type="EMBL" id="OLQ00392.1"/>
    </source>
</evidence>
<evidence type="ECO:0000313" key="2">
    <source>
        <dbReference type="Proteomes" id="UP000186817"/>
    </source>
</evidence>
<keyword evidence="2" id="KW-1185">Reference proteome</keyword>
<reference evidence="1 2" key="1">
    <citation type="submission" date="2016-02" db="EMBL/GenBank/DDBJ databases">
        <title>Genome analysis of coral dinoflagellate symbionts highlights evolutionary adaptations to a symbiotic lifestyle.</title>
        <authorList>
            <person name="Aranda M."/>
            <person name="Li Y."/>
            <person name="Liew Y.J."/>
            <person name="Baumgarten S."/>
            <person name="Simakov O."/>
            <person name="Wilson M."/>
            <person name="Piel J."/>
            <person name="Ashoor H."/>
            <person name="Bougouffa S."/>
            <person name="Bajic V.B."/>
            <person name="Ryu T."/>
            <person name="Ravasi T."/>
            <person name="Bayer T."/>
            <person name="Micklem G."/>
            <person name="Kim H."/>
            <person name="Bhak J."/>
            <person name="Lajeunesse T.C."/>
            <person name="Voolstra C.R."/>
        </authorList>
    </citation>
    <scope>NUCLEOTIDE SEQUENCE [LARGE SCALE GENOMIC DNA]</scope>
    <source>
        <strain evidence="1 2">CCMP2467</strain>
    </source>
</reference>
<organism evidence="1 2">
    <name type="scientific">Symbiodinium microadriaticum</name>
    <name type="common">Dinoflagellate</name>
    <name type="synonym">Zooxanthella microadriatica</name>
    <dbReference type="NCBI Taxonomy" id="2951"/>
    <lineage>
        <taxon>Eukaryota</taxon>
        <taxon>Sar</taxon>
        <taxon>Alveolata</taxon>
        <taxon>Dinophyceae</taxon>
        <taxon>Suessiales</taxon>
        <taxon>Symbiodiniaceae</taxon>
        <taxon>Symbiodinium</taxon>
    </lineage>
</organism>
<name>A0A1Q9DZ00_SYMMI</name>
<dbReference type="AlphaFoldDB" id="A0A1Q9DZ00"/>
<accession>A0A1Q9DZ00</accession>
<protein>
    <submittedName>
        <fullName evidence="1">Uncharacterized protein</fullName>
    </submittedName>
</protein>